<dbReference type="PANTHER" id="PTHR32039:SF7">
    <property type="entry name" value="COMPETENCE PROTEIN COMM"/>
    <property type="match status" value="1"/>
</dbReference>
<dbReference type="FunCoup" id="A0A0U5K5S5">
    <property type="interactions" value="238"/>
</dbReference>
<dbReference type="AlphaFoldDB" id="A0A0U5K5S5"/>
<dbReference type="SMART" id="SM00382">
    <property type="entry name" value="AAA"/>
    <property type="match status" value="1"/>
</dbReference>
<evidence type="ECO:0000313" key="4">
    <source>
        <dbReference type="Proteomes" id="UP000069902"/>
    </source>
</evidence>
<dbReference type="SUPFAM" id="SSF52540">
    <property type="entry name" value="P-loop containing nucleoside triphosphate hydrolases"/>
    <property type="match status" value="1"/>
</dbReference>
<evidence type="ECO:0000313" key="3">
    <source>
        <dbReference type="EMBL" id="CUI17483.1"/>
    </source>
</evidence>
<dbReference type="NCBIfam" id="TIGR00368">
    <property type="entry name" value="YifB family Mg chelatase-like AAA ATPase"/>
    <property type="match status" value="1"/>
</dbReference>
<gene>
    <name evidence="3" type="ORF">PNK_1877</name>
</gene>
<dbReference type="EMBL" id="LN879502">
    <property type="protein sequence ID" value="CUI17483.1"/>
    <property type="molecule type" value="Genomic_DNA"/>
</dbReference>
<comment type="similarity">
    <text evidence="1">Belongs to the Mg-chelatase subunits D/I family. ComM subfamily.</text>
</comment>
<reference evidence="4" key="1">
    <citation type="submission" date="2015-09" db="EMBL/GenBank/DDBJ databases">
        <authorList>
            <person name="Bertelli C."/>
        </authorList>
    </citation>
    <scope>NUCLEOTIDE SEQUENCE [LARGE SCALE GENOMIC DNA]</scope>
    <source>
        <strain evidence="4">KNic</strain>
    </source>
</reference>
<accession>A0A0U5K5S5</accession>
<dbReference type="RefSeq" id="WP_059061676.1">
    <property type="nucleotide sequence ID" value="NZ_LN879502.1"/>
</dbReference>
<dbReference type="Gene3D" id="3.30.230.10">
    <property type="match status" value="1"/>
</dbReference>
<dbReference type="InterPro" id="IPR004482">
    <property type="entry name" value="Mg_chelat-rel"/>
</dbReference>
<dbReference type="Pfam" id="PF13541">
    <property type="entry name" value="ChlI"/>
    <property type="match status" value="1"/>
</dbReference>
<dbReference type="InterPro" id="IPR014721">
    <property type="entry name" value="Ribsml_uS5_D2-typ_fold_subgr"/>
</dbReference>
<dbReference type="STRING" id="389348.PNK_1877"/>
<dbReference type="PANTHER" id="PTHR32039">
    <property type="entry name" value="MAGNESIUM-CHELATASE SUBUNIT CHLI"/>
    <property type="match status" value="1"/>
</dbReference>
<dbReference type="InterPro" id="IPR045006">
    <property type="entry name" value="CHLI-like"/>
</dbReference>
<proteinExistence type="inferred from homology"/>
<feature type="domain" description="AAA+ ATPase" evidence="2">
    <location>
        <begin position="186"/>
        <end position="369"/>
    </location>
</feature>
<evidence type="ECO:0000256" key="1">
    <source>
        <dbReference type="ARBA" id="ARBA00006354"/>
    </source>
</evidence>
<dbReference type="PATRIC" id="fig|389348.3.peg.2108"/>
<dbReference type="Pfam" id="PF01078">
    <property type="entry name" value="Mg_chelatase"/>
    <property type="match status" value="1"/>
</dbReference>
<dbReference type="InterPro" id="IPR000523">
    <property type="entry name" value="Mg_chelatse_chII-like_cat_dom"/>
</dbReference>
<dbReference type="GO" id="GO:0005524">
    <property type="term" value="F:ATP binding"/>
    <property type="evidence" value="ECO:0007669"/>
    <property type="project" value="InterPro"/>
</dbReference>
<dbReference type="SUPFAM" id="SSF54211">
    <property type="entry name" value="Ribosomal protein S5 domain 2-like"/>
    <property type="match status" value="1"/>
</dbReference>
<dbReference type="InterPro" id="IPR003593">
    <property type="entry name" value="AAA+_ATPase"/>
</dbReference>
<dbReference type="Proteomes" id="UP000069902">
    <property type="component" value="Chromosome cPNK"/>
</dbReference>
<dbReference type="InterPro" id="IPR020568">
    <property type="entry name" value="Ribosomal_Su5_D2-typ_SF"/>
</dbReference>
<evidence type="ECO:0000259" key="2">
    <source>
        <dbReference type="SMART" id="SM00382"/>
    </source>
</evidence>
<dbReference type="InterPro" id="IPR025158">
    <property type="entry name" value="Mg_chelat-rel_C"/>
</dbReference>
<dbReference type="Pfam" id="PF13335">
    <property type="entry name" value="Mg_chelatase_C"/>
    <property type="match status" value="1"/>
</dbReference>
<keyword evidence="4" id="KW-1185">Reference proteome</keyword>
<dbReference type="InParanoid" id="A0A0U5K5S5"/>
<dbReference type="Gene3D" id="3.40.50.300">
    <property type="entry name" value="P-loop containing nucleotide triphosphate hydrolases"/>
    <property type="match status" value="1"/>
</dbReference>
<protein>
    <recommendedName>
        <fullName evidence="2">AAA+ ATPase domain-containing protein</fullName>
    </recommendedName>
</protein>
<name>A0A0U5K5S5_9BACT</name>
<dbReference type="KEGG" id="pnl:PNK_1877"/>
<sequence length="478" mass="51772">MSLSRIHCLSLYGLEAIPVEVEVDVLKADKLTLVIVGLPDTAPGDLKKEGALYDLPIAVGLLRSLGMLKDQDRHADYLIIGELGLSGQLRPIAGALAIALLAKEMGKKGVLLPASNAKEAAAVTGIQIFGIQSLKEAVQFLHNPDDFKPIPPFTRPEELTQTPQIDFKDIKGQSHVKRALEIAAAGAHNILLSGPPGCGKTMMAKALIGIMPALTWEEALEVTRIHSISGLLPEGQYLLSQRPFRSPHHTISYAGLIGGGTYPRPGEVSLAHQGILFLDELPEFPRSVLEVLRQPIEDRKVTISRASGKFTFPTTFMCVAAMNPCPCGYLGHPDKPCKDTPAQIERYHGKISGPLKDRLDMHIAVPPVRYQDLLEGSDSESSSTIRSRIVEARAIQSKRLGSGRTNALLTAAELKKHCQLTAQCTSILHTAIEGMGLSARACDRLLRIARTIADLASYPTVEEAHLLEAISFREVDGK</sequence>
<organism evidence="3 4">
    <name type="scientific">Candidatus Protochlamydia naegleriophila</name>
    <dbReference type="NCBI Taxonomy" id="389348"/>
    <lineage>
        <taxon>Bacteria</taxon>
        <taxon>Pseudomonadati</taxon>
        <taxon>Chlamydiota</taxon>
        <taxon>Chlamydiia</taxon>
        <taxon>Parachlamydiales</taxon>
        <taxon>Parachlamydiaceae</taxon>
        <taxon>Candidatus Protochlamydia</taxon>
    </lineage>
</organism>
<dbReference type="InterPro" id="IPR027417">
    <property type="entry name" value="P-loop_NTPase"/>
</dbReference>